<dbReference type="PANTHER" id="PTHR12286:SF5">
    <property type="entry name" value="SACCHAROPINE DEHYDROGENASE-LIKE OXIDOREDUCTASE"/>
    <property type="match status" value="1"/>
</dbReference>
<name>A0ABR4G6K6_9EURO</name>
<organism evidence="4 5">
    <name type="scientific">Aspergillus keveii</name>
    <dbReference type="NCBI Taxonomy" id="714993"/>
    <lineage>
        <taxon>Eukaryota</taxon>
        <taxon>Fungi</taxon>
        <taxon>Dikarya</taxon>
        <taxon>Ascomycota</taxon>
        <taxon>Pezizomycotina</taxon>
        <taxon>Eurotiomycetes</taxon>
        <taxon>Eurotiomycetidae</taxon>
        <taxon>Eurotiales</taxon>
        <taxon>Aspergillaceae</taxon>
        <taxon>Aspergillus</taxon>
        <taxon>Aspergillus subgen. Nidulantes</taxon>
    </lineage>
</organism>
<evidence type="ECO:0000313" key="4">
    <source>
        <dbReference type="EMBL" id="KAL2794645.1"/>
    </source>
</evidence>
<feature type="transmembrane region" description="Helical" evidence="2">
    <location>
        <begin position="311"/>
        <end position="333"/>
    </location>
</feature>
<keyword evidence="2" id="KW-0472">Membrane</keyword>
<dbReference type="InterPro" id="IPR005097">
    <property type="entry name" value="Sacchrp_dh_NADP-bd"/>
</dbReference>
<protein>
    <submittedName>
        <fullName evidence="4">Saccharopine dehydrogenase-domain-containing protein</fullName>
    </submittedName>
</protein>
<keyword evidence="2" id="KW-1133">Transmembrane helix</keyword>
<evidence type="ECO:0000256" key="2">
    <source>
        <dbReference type="SAM" id="Phobius"/>
    </source>
</evidence>
<sequence length="440" mass="49294">MWIFTHPVLAGFVYIHFEFGCIGERRLEQPICWHRVDLILLGATGYTGKLTAQYISNSLPPNLKWAIAGRNKQKLEELGQSLAPLCPSRQSLDTLVINLKESELDSLAKRTRLVISTMGPFQLYGSGTFAACARNGTHYLDCTGEAPWFKDMIDQHDTVAKAKGSIMIPCCGFDCVPSDLLTCVAVKHIRANFGTHAGRLDLCIHSIQSGISGGTLASVLQAFKLYSIRHLYNVHAPFSLSPKRSTPKGPPRRTSFWTKVFGLLRIKQLGWMAYQPQAMIDRAIVHRSWGLLEPTTASYGHDFDWHAWFRIWGPVLAVLWHLSGLMLAPWILLRPVRKLLQKLWYQPGTGAGEEQIKNNWALVRMRYESDPYIFTAVALGEAARILLWQQDTWAHKFGGGVLTPAMLGDRYVSQLRGAGVIIEAQNEGVSSHGNDPFRNK</sequence>
<dbReference type="EMBL" id="JBFTWV010000042">
    <property type="protein sequence ID" value="KAL2794645.1"/>
    <property type="molecule type" value="Genomic_DNA"/>
</dbReference>
<evidence type="ECO:0000259" key="3">
    <source>
        <dbReference type="Pfam" id="PF03435"/>
    </source>
</evidence>
<evidence type="ECO:0000256" key="1">
    <source>
        <dbReference type="ARBA" id="ARBA00038048"/>
    </source>
</evidence>
<keyword evidence="5" id="KW-1185">Reference proteome</keyword>
<dbReference type="Gene3D" id="3.40.50.720">
    <property type="entry name" value="NAD(P)-binding Rossmann-like Domain"/>
    <property type="match status" value="1"/>
</dbReference>
<reference evidence="4 5" key="1">
    <citation type="submission" date="2024-07" db="EMBL/GenBank/DDBJ databases">
        <title>Section-level genome sequencing and comparative genomics of Aspergillus sections Usti and Cavernicolus.</title>
        <authorList>
            <consortium name="Lawrence Berkeley National Laboratory"/>
            <person name="Nybo J.L."/>
            <person name="Vesth T.C."/>
            <person name="Theobald S."/>
            <person name="Frisvad J.C."/>
            <person name="Larsen T.O."/>
            <person name="Kjaerboelling I."/>
            <person name="Rothschild-Mancinelli K."/>
            <person name="Lyhne E.K."/>
            <person name="Kogle M.E."/>
            <person name="Barry K."/>
            <person name="Clum A."/>
            <person name="Na H."/>
            <person name="Ledsgaard L."/>
            <person name="Lin J."/>
            <person name="Lipzen A."/>
            <person name="Kuo A."/>
            <person name="Riley R."/>
            <person name="Mondo S."/>
            <person name="Labutti K."/>
            <person name="Haridas S."/>
            <person name="Pangalinan J."/>
            <person name="Salamov A.A."/>
            <person name="Simmons B.A."/>
            <person name="Magnuson J.K."/>
            <person name="Chen J."/>
            <person name="Drula E."/>
            <person name="Henrissat B."/>
            <person name="Wiebenga A."/>
            <person name="Lubbers R.J."/>
            <person name="Gomes A.C."/>
            <person name="Makela M.R."/>
            <person name="Stajich J."/>
            <person name="Grigoriev I.V."/>
            <person name="Mortensen U.H."/>
            <person name="De Vries R.P."/>
            <person name="Baker S.E."/>
            <person name="Andersen M.R."/>
        </authorList>
    </citation>
    <scope>NUCLEOTIDE SEQUENCE [LARGE SCALE GENOMIC DNA]</scope>
    <source>
        <strain evidence="4 5">CBS 209.92</strain>
    </source>
</reference>
<gene>
    <name evidence="4" type="ORF">BJX66DRAFT_325154</name>
</gene>
<accession>A0ABR4G6K6</accession>
<dbReference type="InterPro" id="IPR051276">
    <property type="entry name" value="Saccharopine_DH-like_oxidrdct"/>
</dbReference>
<proteinExistence type="inferred from homology"/>
<keyword evidence="2" id="KW-0812">Transmembrane</keyword>
<evidence type="ECO:0000313" key="5">
    <source>
        <dbReference type="Proteomes" id="UP001610563"/>
    </source>
</evidence>
<dbReference type="Proteomes" id="UP001610563">
    <property type="component" value="Unassembled WGS sequence"/>
</dbReference>
<dbReference type="PANTHER" id="PTHR12286">
    <property type="entry name" value="SACCHAROPINE DEHYDROGENASE-LIKE OXIDOREDUCTASE"/>
    <property type="match status" value="1"/>
</dbReference>
<feature type="domain" description="Saccharopine dehydrogenase NADP binding" evidence="3">
    <location>
        <begin position="39"/>
        <end position="167"/>
    </location>
</feature>
<dbReference type="Pfam" id="PF03435">
    <property type="entry name" value="Sacchrp_dh_NADP"/>
    <property type="match status" value="1"/>
</dbReference>
<comment type="caution">
    <text evidence="4">The sequence shown here is derived from an EMBL/GenBank/DDBJ whole genome shotgun (WGS) entry which is preliminary data.</text>
</comment>
<comment type="similarity">
    <text evidence="1">Belongs to the saccharopine dehydrogenase family.</text>
</comment>